<reference evidence="1 2" key="1">
    <citation type="submission" date="2018-11" db="EMBL/GenBank/DDBJ databases">
        <title>the genome of Mesorhizobium tamadayense DSM 28320.</title>
        <authorList>
            <person name="Gao J."/>
        </authorList>
    </citation>
    <scope>NUCLEOTIDE SEQUENCE [LARGE SCALE GENOMIC DNA]</scope>
    <source>
        <strain evidence="1 2">DSM 28320</strain>
    </source>
</reference>
<dbReference type="RefSeq" id="WP_148101154.1">
    <property type="nucleotide sequence ID" value="NZ_RQXT01000044.1"/>
</dbReference>
<dbReference type="Proteomes" id="UP000273786">
    <property type="component" value="Unassembled WGS sequence"/>
</dbReference>
<proteinExistence type="predicted"/>
<protein>
    <submittedName>
        <fullName evidence="1">Uncharacterized protein</fullName>
    </submittedName>
</protein>
<evidence type="ECO:0000313" key="1">
    <source>
        <dbReference type="EMBL" id="RRH94271.1"/>
    </source>
</evidence>
<dbReference type="AlphaFoldDB" id="A0A3P3F6P2"/>
<organism evidence="1 2">
    <name type="scientific">Mesorhizobium tamadayense</name>
    <dbReference type="NCBI Taxonomy" id="425306"/>
    <lineage>
        <taxon>Bacteria</taxon>
        <taxon>Pseudomonadati</taxon>
        <taxon>Pseudomonadota</taxon>
        <taxon>Alphaproteobacteria</taxon>
        <taxon>Hyphomicrobiales</taxon>
        <taxon>Phyllobacteriaceae</taxon>
        <taxon>Mesorhizobium</taxon>
    </lineage>
</organism>
<keyword evidence="2" id="KW-1185">Reference proteome</keyword>
<name>A0A3P3F6P2_9HYPH</name>
<accession>A0A3P3F6P2</accession>
<comment type="caution">
    <text evidence="1">The sequence shown here is derived from an EMBL/GenBank/DDBJ whole genome shotgun (WGS) entry which is preliminary data.</text>
</comment>
<dbReference type="EMBL" id="RQXT01000044">
    <property type="protein sequence ID" value="RRH94271.1"/>
    <property type="molecule type" value="Genomic_DNA"/>
</dbReference>
<evidence type="ECO:0000313" key="2">
    <source>
        <dbReference type="Proteomes" id="UP000273786"/>
    </source>
</evidence>
<sequence length="75" mass="8122">MIKQQVEVVWIGAVPAKFTQFTLSRITIRNQAGDDDPGLPSAAPAMTNASIAASGNLIWAAADPRPVRLREVQRH</sequence>
<gene>
    <name evidence="1" type="ORF">EH240_27745</name>
</gene>